<dbReference type="GO" id="GO:0036088">
    <property type="term" value="P:D-serine catabolic process"/>
    <property type="evidence" value="ECO:0007669"/>
    <property type="project" value="TreeGrafter"/>
</dbReference>
<feature type="non-terminal residue" evidence="2">
    <location>
        <position position="135"/>
    </location>
</feature>
<feature type="domain" description="Alanine racemase N-terminal" evidence="1">
    <location>
        <begin position="14"/>
        <end position="135"/>
    </location>
</feature>
<dbReference type="GO" id="GO:0008721">
    <property type="term" value="F:D-serine ammonia-lyase activity"/>
    <property type="evidence" value="ECO:0007669"/>
    <property type="project" value="TreeGrafter"/>
</dbReference>
<dbReference type="PANTHER" id="PTHR28004">
    <property type="entry name" value="ZGC:162816-RELATED"/>
    <property type="match status" value="1"/>
</dbReference>
<dbReference type="Gene3D" id="3.20.20.10">
    <property type="entry name" value="Alanine racemase"/>
    <property type="match status" value="1"/>
</dbReference>
<dbReference type="PANTHER" id="PTHR28004:SF2">
    <property type="entry name" value="D-SERINE DEHYDRATASE"/>
    <property type="match status" value="1"/>
</dbReference>
<dbReference type="InterPro" id="IPR001608">
    <property type="entry name" value="Ala_racemase_N"/>
</dbReference>
<gene>
    <name evidence="2" type="ORF">C9928_05925</name>
</gene>
<evidence type="ECO:0000313" key="2">
    <source>
        <dbReference type="EMBL" id="PTB88634.1"/>
    </source>
</evidence>
<dbReference type="Pfam" id="PF01168">
    <property type="entry name" value="Ala_racemase_N"/>
    <property type="match status" value="1"/>
</dbReference>
<reference evidence="2 3" key="1">
    <citation type="submission" date="2018-03" db="EMBL/GenBank/DDBJ databases">
        <title>Cross-interface Injection: A General Nanoliter Liquid Handling Method Applied to Single Cells Genome Amplification Automated Nanoliter Liquid Handling Applied to Single Cell Multiple Displacement Amplification.</title>
        <authorList>
            <person name="Yun J."/>
            <person name="Xu P."/>
            <person name="Xu J."/>
            <person name="Dai X."/>
            <person name="Wang Y."/>
            <person name="Zheng X."/>
            <person name="Cao C."/>
            <person name="Yi Q."/>
            <person name="Zhu Y."/>
            <person name="Wang L."/>
            <person name="Dong Z."/>
            <person name="Huang Y."/>
            <person name="Huang L."/>
            <person name="Du W."/>
        </authorList>
    </citation>
    <scope>NUCLEOTIDE SEQUENCE [LARGE SCALE GENOMIC DNA]</scope>
    <source>
        <strain evidence="2 3">A9-4</strain>
    </source>
</reference>
<dbReference type="AlphaFoldDB" id="A0A6N4DBH1"/>
<sequence length="135" mass="14850">MELTAIRTPYLLLDRPRMLRNIDRLQARMDALGVTLRPHVKTAKSAPIAELMCKQPLGPITVSTIKEAEYFADCGYRDILYAVGISPDKLEPLAALMQQGVKVTVLLDSTAQAEAVLAANQKWNTGIRAAIELDC</sequence>
<evidence type="ECO:0000259" key="1">
    <source>
        <dbReference type="Pfam" id="PF01168"/>
    </source>
</evidence>
<protein>
    <submittedName>
        <fullName evidence="2">Alanine racemase</fullName>
    </submittedName>
</protein>
<dbReference type="EMBL" id="PYVG01000042">
    <property type="protein sequence ID" value="PTB88634.1"/>
    <property type="molecule type" value="Genomic_DNA"/>
</dbReference>
<dbReference type="Proteomes" id="UP000241514">
    <property type="component" value="Unassembled WGS sequence"/>
</dbReference>
<dbReference type="InterPro" id="IPR051466">
    <property type="entry name" value="D-amino_acid_metab_enzyme"/>
</dbReference>
<accession>A0A6N4DBH1</accession>
<dbReference type="SUPFAM" id="SSF51419">
    <property type="entry name" value="PLP-binding barrel"/>
    <property type="match status" value="1"/>
</dbReference>
<organism evidence="2 3">
    <name type="scientific">Pseudidiomarina aestuarii</name>
    <dbReference type="NCBI Taxonomy" id="624146"/>
    <lineage>
        <taxon>Bacteria</taxon>
        <taxon>Pseudomonadati</taxon>
        <taxon>Pseudomonadota</taxon>
        <taxon>Gammaproteobacteria</taxon>
        <taxon>Alteromonadales</taxon>
        <taxon>Idiomarinaceae</taxon>
        <taxon>Pseudidiomarina</taxon>
    </lineage>
</organism>
<evidence type="ECO:0000313" key="3">
    <source>
        <dbReference type="Proteomes" id="UP000241514"/>
    </source>
</evidence>
<proteinExistence type="predicted"/>
<name>A0A6N4DBH1_9GAMM</name>
<comment type="caution">
    <text evidence="2">The sequence shown here is derived from an EMBL/GenBank/DDBJ whole genome shotgun (WGS) entry which is preliminary data.</text>
</comment>
<dbReference type="InterPro" id="IPR029066">
    <property type="entry name" value="PLP-binding_barrel"/>
</dbReference>